<dbReference type="SUPFAM" id="SSF50494">
    <property type="entry name" value="Trypsin-like serine proteases"/>
    <property type="match status" value="1"/>
</dbReference>
<dbReference type="STRING" id="6945.B7QAF1"/>
<dbReference type="EMBL" id="ABJB010715559">
    <property type="status" value="NOT_ANNOTATED_CDS"/>
    <property type="molecule type" value="Genomic_DNA"/>
</dbReference>
<dbReference type="InterPro" id="IPR001314">
    <property type="entry name" value="Peptidase_S1A"/>
</dbReference>
<reference evidence="6" key="2">
    <citation type="submission" date="2020-05" db="UniProtKB">
        <authorList>
            <consortium name="EnsemblMetazoa"/>
        </authorList>
    </citation>
    <scope>IDENTIFICATION</scope>
    <source>
        <strain evidence="6">wikel</strain>
    </source>
</reference>
<dbReference type="InterPro" id="IPR018114">
    <property type="entry name" value="TRYPSIN_HIS"/>
</dbReference>
<dbReference type="PANTHER" id="PTHR24252">
    <property type="entry name" value="ACROSIN-RELATED"/>
    <property type="match status" value="1"/>
</dbReference>
<dbReference type="VEuPathDB" id="VectorBase:ISCI012149"/>
<evidence type="ECO:0000259" key="4">
    <source>
        <dbReference type="PROSITE" id="PS50240"/>
    </source>
</evidence>
<dbReference type="FunFam" id="2.40.10.10:FF:000068">
    <property type="entry name" value="transmembrane protease serine 2"/>
    <property type="match status" value="1"/>
</dbReference>
<sequence length="241" mass="26962">VVPRARIVGGDQTKFAQWPWMISLRQFKRNTFLHKCGAALLNEYWAISAAHCVHNVSPNDIMLRLGEYDLKSEREQLPHVERRIQIVATHPRFDASTFEYDLALLRFYEASHSRTTCCPSACRTPTTPTFSSHALDGPLPSVMQKVSVPIITNKECESMYRKAGFIEDIPNIFICAGLAKGGKDSCEGDSGGPLVLKDPNTGQWSLIGIISWGIGCALPNQPGVYTRITHFAEWIRQIIVF</sequence>
<dbReference type="Gene3D" id="2.40.10.10">
    <property type="entry name" value="Trypsin-like serine proteases"/>
    <property type="match status" value="2"/>
</dbReference>
<dbReference type="InterPro" id="IPR033116">
    <property type="entry name" value="TRYPSIN_SER"/>
</dbReference>
<dbReference type="AlphaFoldDB" id="B7QAF1"/>
<name>B7QAF1_IXOSC</name>
<evidence type="ECO:0000256" key="1">
    <source>
        <dbReference type="ARBA" id="ARBA00023157"/>
    </source>
</evidence>
<dbReference type="GO" id="GO:0004252">
    <property type="term" value="F:serine-type endopeptidase activity"/>
    <property type="evidence" value="ECO:0000318"/>
    <property type="project" value="GO_Central"/>
</dbReference>
<dbReference type="CDD" id="cd00190">
    <property type="entry name" value="Tryp_SPc"/>
    <property type="match status" value="1"/>
</dbReference>
<dbReference type="InterPro" id="IPR001254">
    <property type="entry name" value="Trypsin_dom"/>
</dbReference>
<dbReference type="EMBL" id="ABJB011096719">
    <property type="status" value="NOT_ANNOTATED_CDS"/>
    <property type="molecule type" value="Genomic_DNA"/>
</dbReference>
<organism>
    <name type="scientific">Ixodes scapularis</name>
    <name type="common">Black-legged tick</name>
    <name type="synonym">Deer tick</name>
    <dbReference type="NCBI Taxonomy" id="6945"/>
    <lineage>
        <taxon>Eukaryota</taxon>
        <taxon>Metazoa</taxon>
        <taxon>Ecdysozoa</taxon>
        <taxon>Arthropoda</taxon>
        <taxon>Chelicerata</taxon>
        <taxon>Arachnida</taxon>
        <taxon>Acari</taxon>
        <taxon>Parasitiformes</taxon>
        <taxon>Ixodida</taxon>
        <taxon>Ixodoidea</taxon>
        <taxon>Ixodidae</taxon>
        <taxon>Ixodinae</taxon>
        <taxon>Ixodes</taxon>
    </lineage>
</organism>
<reference evidence="5 7" key="1">
    <citation type="submission" date="2008-03" db="EMBL/GenBank/DDBJ databases">
        <title>Annotation of Ixodes scapularis.</title>
        <authorList>
            <consortium name="Ixodes scapularis Genome Project Consortium"/>
            <person name="Caler E."/>
            <person name="Hannick L.I."/>
            <person name="Bidwell S."/>
            <person name="Joardar V."/>
            <person name="Thiagarajan M."/>
            <person name="Amedeo P."/>
            <person name="Galinsky K.J."/>
            <person name="Schobel S."/>
            <person name="Inman J."/>
            <person name="Hostetler J."/>
            <person name="Miller J."/>
            <person name="Hammond M."/>
            <person name="Megy K."/>
            <person name="Lawson D."/>
            <person name="Kodira C."/>
            <person name="Sutton G."/>
            <person name="Meyer J."/>
            <person name="Hill C.A."/>
            <person name="Birren B."/>
            <person name="Nene V."/>
            <person name="Collins F."/>
            <person name="Alarcon-Chaidez F."/>
            <person name="Wikel S."/>
            <person name="Strausberg R."/>
        </authorList>
    </citation>
    <scope>NUCLEOTIDE SEQUENCE [LARGE SCALE GENOMIC DNA]</scope>
    <source>
        <strain evidence="7">Wikel</strain>
        <strain evidence="5">Wikel colony</strain>
    </source>
</reference>
<evidence type="ECO:0000256" key="3">
    <source>
        <dbReference type="RuleBase" id="RU363034"/>
    </source>
</evidence>
<dbReference type="Pfam" id="PF00089">
    <property type="entry name" value="Trypsin"/>
    <property type="match status" value="1"/>
</dbReference>
<dbReference type="PRINTS" id="PR00722">
    <property type="entry name" value="CHYMOTRYPSIN"/>
</dbReference>
<dbReference type="EMBL" id="DS894209">
    <property type="protein sequence ID" value="EEC15823.1"/>
    <property type="molecule type" value="Genomic_DNA"/>
</dbReference>
<dbReference type="PANTHER" id="PTHR24252:SF7">
    <property type="entry name" value="HYALIN"/>
    <property type="match status" value="1"/>
</dbReference>
<protein>
    <submittedName>
        <fullName evidence="5 6">Serine protease, putative</fullName>
        <ecNumber evidence="5">3.4.21.4</ecNumber>
    </submittedName>
</protein>
<dbReference type="EMBL" id="ABJB010671313">
    <property type="status" value="NOT_ANNOTATED_CDS"/>
    <property type="molecule type" value="Genomic_DNA"/>
</dbReference>
<dbReference type="EMBL" id="ABJB011021037">
    <property type="status" value="NOT_ANNOTATED_CDS"/>
    <property type="molecule type" value="Genomic_DNA"/>
</dbReference>
<dbReference type="VEuPathDB" id="VectorBase:ISCW012149"/>
<dbReference type="VEuPathDB" id="VectorBase:ISCP_031020"/>
<dbReference type="InterPro" id="IPR009003">
    <property type="entry name" value="Peptidase_S1_PA"/>
</dbReference>
<dbReference type="EMBL" id="ABJB010395553">
    <property type="status" value="NOT_ANNOTATED_CDS"/>
    <property type="molecule type" value="Genomic_DNA"/>
</dbReference>
<dbReference type="PROSITE" id="PS50240">
    <property type="entry name" value="TRYPSIN_DOM"/>
    <property type="match status" value="1"/>
</dbReference>
<accession>B7QAF1</accession>
<keyword evidence="3 5" id="KW-0645">Protease</keyword>
<evidence type="ECO:0000313" key="5">
    <source>
        <dbReference type="EMBL" id="EEC15823.1"/>
    </source>
</evidence>
<evidence type="ECO:0000313" key="7">
    <source>
        <dbReference type="Proteomes" id="UP000001555"/>
    </source>
</evidence>
<dbReference type="HOGENOM" id="CLU_006842_0_0_1"/>
<keyword evidence="3 5" id="KW-0378">Hydrolase</keyword>
<dbReference type="GO" id="GO:0006508">
    <property type="term" value="P:proteolysis"/>
    <property type="evidence" value="ECO:0000318"/>
    <property type="project" value="GO_Central"/>
</dbReference>
<feature type="non-terminal residue" evidence="5">
    <location>
        <position position="1"/>
    </location>
</feature>
<evidence type="ECO:0000313" key="6">
    <source>
        <dbReference type="EnsemblMetazoa" id="ISCW012149-PA"/>
    </source>
</evidence>
<dbReference type="FunFam" id="2.40.10.10:FF:000002">
    <property type="entry name" value="Transmembrane protease serine"/>
    <property type="match status" value="1"/>
</dbReference>
<dbReference type="EMBL" id="ABJB010346643">
    <property type="status" value="NOT_ANNOTATED_CDS"/>
    <property type="molecule type" value="Genomic_DNA"/>
</dbReference>
<dbReference type="PROSITE" id="PS00134">
    <property type="entry name" value="TRYPSIN_HIS"/>
    <property type="match status" value="1"/>
</dbReference>
<dbReference type="OrthoDB" id="93664at2759"/>
<dbReference type="Proteomes" id="UP000001555">
    <property type="component" value="Unassembled WGS sequence"/>
</dbReference>
<keyword evidence="1" id="KW-1015">Disulfide bond</keyword>
<dbReference type="EnsemblMetazoa" id="ISCW012149-RA">
    <property type="protein sequence ID" value="ISCW012149-PA"/>
    <property type="gene ID" value="ISCW012149"/>
</dbReference>
<dbReference type="EMBL" id="ABJB011013807">
    <property type="status" value="NOT_ANNOTATED_CDS"/>
    <property type="molecule type" value="Genomic_DNA"/>
</dbReference>
<keyword evidence="7" id="KW-1185">Reference proteome</keyword>
<gene>
    <name evidence="5" type="ORF">IscW_ISCW012149</name>
</gene>
<comment type="similarity">
    <text evidence="2">Belongs to the peptidase S1 family. CLIP subfamily.</text>
</comment>
<dbReference type="PaxDb" id="6945-B7QAF1"/>
<dbReference type="EMBL" id="ABJB010377343">
    <property type="status" value="NOT_ANNOTATED_CDS"/>
    <property type="molecule type" value="Genomic_DNA"/>
</dbReference>
<dbReference type="EMBL" id="ABJB010483673">
    <property type="status" value="NOT_ANNOTATED_CDS"/>
    <property type="molecule type" value="Genomic_DNA"/>
</dbReference>
<evidence type="ECO:0000256" key="2">
    <source>
        <dbReference type="ARBA" id="ARBA00024195"/>
    </source>
</evidence>
<dbReference type="PROSITE" id="PS00135">
    <property type="entry name" value="TRYPSIN_SER"/>
    <property type="match status" value="1"/>
</dbReference>
<dbReference type="GO" id="GO:0005615">
    <property type="term" value="C:extracellular space"/>
    <property type="evidence" value="ECO:0000318"/>
    <property type="project" value="GO_Central"/>
</dbReference>
<dbReference type="InterPro" id="IPR043504">
    <property type="entry name" value="Peptidase_S1_PA_chymotrypsin"/>
</dbReference>
<dbReference type="EC" id="3.4.21.4" evidence="5"/>
<keyword evidence="3" id="KW-0720">Serine protease</keyword>
<proteinExistence type="inferred from homology"/>
<dbReference type="SMART" id="SM00020">
    <property type="entry name" value="Tryp_SPc"/>
    <property type="match status" value="1"/>
</dbReference>
<dbReference type="EMBL" id="ABJB011114330">
    <property type="status" value="NOT_ANNOTATED_CDS"/>
    <property type="molecule type" value="Genomic_DNA"/>
</dbReference>
<feature type="domain" description="Peptidase S1" evidence="4">
    <location>
        <begin position="7"/>
        <end position="240"/>
    </location>
</feature>